<evidence type="ECO:0000256" key="2">
    <source>
        <dbReference type="ARBA" id="ARBA00034247"/>
    </source>
</evidence>
<feature type="modified residue" description="4-aspartylphosphate" evidence="3">
    <location>
        <position position="68"/>
    </location>
</feature>
<dbReference type="EC" id="2.7.7.65" evidence="1"/>
<dbReference type="InterPro" id="IPR000160">
    <property type="entry name" value="GGDEF_dom"/>
</dbReference>
<keyword evidence="3" id="KW-0597">Phosphoprotein</keyword>
<dbReference type="GO" id="GO:0043709">
    <property type="term" value="P:cell adhesion involved in single-species biofilm formation"/>
    <property type="evidence" value="ECO:0007669"/>
    <property type="project" value="TreeGrafter"/>
</dbReference>
<dbReference type="CDD" id="cd01949">
    <property type="entry name" value="GGDEF"/>
    <property type="match status" value="1"/>
</dbReference>
<evidence type="ECO:0000313" key="7">
    <source>
        <dbReference type="Proteomes" id="UP000198552"/>
    </source>
</evidence>
<dbReference type="Gene3D" id="3.40.50.2300">
    <property type="match status" value="1"/>
</dbReference>
<keyword evidence="7" id="KW-1185">Reference proteome</keyword>
<gene>
    <name evidence="6" type="ORF">SAMN05428957_105208</name>
</gene>
<evidence type="ECO:0000313" key="6">
    <source>
        <dbReference type="EMBL" id="SDM40209.1"/>
    </source>
</evidence>
<dbReference type="CDD" id="cd19920">
    <property type="entry name" value="REC_PA4781-like"/>
    <property type="match status" value="1"/>
</dbReference>
<dbReference type="SUPFAM" id="SSF52172">
    <property type="entry name" value="CheY-like"/>
    <property type="match status" value="1"/>
</dbReference>
<dbReference type="NCBIfam" id="TIGR00254">
    <property type="entry name" value="GGDEF"/>
    <property type="match status" value="1"/>
</dbReference>
<reference evidence="7" key="1">
    <citation type="submission" date="2016-10" db="EMBL/GenBank/DDBJ databases">
        <authorList>
            <person name="Varghese N."/>
            <person name="Submissions S."/>
        </authorList>
    </citation>
    <scope>NUCLEOTIDE SEQUENCE [LARGE SCALE GENOMIC DNA]</scope>
    <source>
        <strain evidence="7">EPL6</strain>
    </source>
</reference>
<dbReference type="AlphaFoldDB" id="A0A1G9SXR1"/>
<dbReference type="Proteomes" id="UP000198552">
    <property type="component" value="Unassembled WGS sequence"/>
</dbReference>
<feature type="domain" description="GGDEF" evidence="5">
    <location>
        <begin position="178"/>
        <end position="315"/>
    </location>
</feature>
<accession>A0A1G9SXR1</accession>
<dbReference type="PANTHER" id="PTHR45138">
    <property type="entry name" value="REGULATORY COMPONENTS OF SENSORY TRANSDUCTION SYSTEM"/>
    <property type="match status" value="1"/>
</dbReference>
<dbReference type="PROSITE" id="PS50887">
    <property type="entry name" value="GGDEF"/>
    <property type="match status" value="1"/>
</dbReference>
<dbReference type="GO" id="GO:0052621">
    <property type="term" value="F:diguanylate cyclase activity"/>
    <property type="evidence" value="ECO:0007669"/>
    <property type="project" value="UniProtKB-EC"/>
</dbReference>
<dbReference type="InterPro" id="IPR011006">
    <property type="entry name" value="CheY-like_superfamily"/>
</dbReference>
<dbReference type="InterPro" id="IPR029787">
    <property type="entry name" value="Nucleotide_cyclase"/>
</dbReference>
<dbReference type="SUPFAM" id="SSF55073">
    <property type="entry name" value="Nucleotide cyclase"/>
    <property type="match status" value="1"/>
</dbReference>
<dbReference type="PROSITE" id="PS50110">
    <property type="entry name" value="RESPONSE_REGULATORY"/>
    <property type="match status" value="1"/>
</dbReference>
<name>A0A1G9SXR1_9BURK</name>
<protein>
    <recommendedName>
        <fullName evidence="1">diguanylate cyclase</fullName>
        <ecNumber evidence="1">2.7.7.65</ecNumber>
    </recommendedName>
</protein>
<dbReference type="FunFam" id="3.30.70.270:FF:000001">
    <property type="entry name" value="Diguanylate cyclase domain protein"/>
    <property type="match status" value="1"/>
</dbReference>
<evidence type="ECO:0000259" key="4">
    <source>
        <dbReference type="PROSITE" id="PS50110"/>
    </source>
</evidence>
<sequence>MTTDAKQDASPSPPQARPRLLVVDDQPINIQALHRVFQADYEVCMATSGAQALEFCRHHRLPDVILLDVLMPGMDGLQVCRRLKADPLTADIPVIFVTGLTSPEEETAALEAGGVDFISKPVNPAVVRARVRTQLTIKAQSDHLRSLAFLDGLTGIANRRRFDEALATEWRSALRCGEPLALLMIDIDHFKRYNDHYGHQAGDACLQAVARTIERHAARPHDLAARYGGEEFVCLLAGSTLAGAQAKAEALRQAVADLRQAHADSPVAPHVTVSVGVAVQLPAPGGEADALLAAADAALYQAKHAGRDRCITAPPPERYLAWERSRA</sequence>
<dbReference type="STRING" id="1527607.SAMN05428957_105208"/>
<dbReference type="InterPro" id="IPR043128">
    <property type="entry name" value="Rev_trsase/Diguanyl_cyclase"/>
</dbReference>
<evidence type="ECO:0000256" key="3">
    <source>
        <dbReference type="PROSITE-ProRule" id="PRU00169"/>
    </source>
</evidence>
<dbReference type="InterPro" id="IPR001789">
    <property type="entry name" value="Sig_transdc_resp-reg_receiver"/>
</dbReference>
<evidence type="ECO:0000259" key="5">
    <source>
        <dbReference type="PROSITE" id="PS50887"/>
    </source>
</evidence>
<dbReference type="GO" id="GO:0000160">
    <property type="term" value="P:phosphorelay signal transduction system"/>
    <property type="evidence" value="ECO:0007669"/>
    <property type="project" value="InterPro"/>
</dbReference>
<dbReference type="PANTHER" id="PTHR45138:SF9">
    <property type="entry name" value="DIGUANYLATE CYCLASE DGCM-RELATED"/>
    <property type="match status" value="1"/>
</dbReference>
<dbReference type="OrthoDB" id="9813903at2"/>
<dbReference type="Pfam" id="PF00990">
    <property type="entry name" value="GGDEF"/>
    <property type="match status" value="1"/>
</dbReference>
<dbReference type="SMART" id="SM00267">
    <property type="entry name" value="GGDEF"/>
    <property type="match status" value="1"/>
</dbReference>
<dbReference type="GO" id="GO:1902201">
    <property type="term" value="P:negative regulation of bacterial-type flagellum-dependent cell motility"/>
    <property type="evidence" value="ECO:0007669"/>
    <property type="project" value="TreeGrafter"/>
</dbReference>
<dbReference type="SMART" id="SM00448">
    <property type="entry name" value="REC"/>
    <property type="match status" value="1"/>
</dbReference>
<organism evidence="6 7">
    <name type="scientific">Oryzisolibacter propanilivorax</name>
    <dbReference type="NCBI Taxonomy" id="1527607"/>
    <lineage>
        <taxon>Bacteria</taxon>
        <taxon>Pseudomonadati</taxon>
        <taxon>Pseudomonadota</taxon>
        <taxon>Betaproteobacteria</taxon>
        <taxon>Burkholderiales</taxon>
        <taxon>Comamonadaceae</taxon>
        <taxon>Oryzisolibacter</taxon>
    </lineage>
</organism>
<proteinExistence type="predicted"/>
<feature type="domain" description="Response regulatory" evidence="4">
    <location>
        <begin position="19"/>
        <end position="135"/>
    </location>
</feature>
<dbReference type="InterPro" id="IPR050469">
    <property type="entry name" value="Diguanylate_Cyclase"/>
</dbReference>
<dbReference type="Gene3D" id="3.30.70.270">
    <property type="match status" value="1"/>
</dbReference>
<evidence type="ECO:0000256" key="1">
    <source>
        <dbReference type="ARBA" id="ARBA00012528"/>
    </source>
</evidence>
<comment type="catalytic activity">
    <reaction evidence="2">
        <text>2 GTP = 3',3'-c-di-GMP + 2 diphosphate</text>
        <dbReference type="Rhea" id="RHEA:24898"/>
        <dbReference type="ChEBI" id="CHEBI:33019"/>
        <dbReference type="ChEBI" id="CHEBI:37565"/>
        <dbReference type="ChEBI" id="CHEBI:58805"/>
        <dbReference type="EC" id="2.7.7.65"/>
    </reaction>
</comment>
<dbReference type="GO" id="GO:0005886">
    <property type="term" value="C:plasma membrane"/>
    <property type="evidence" value="ECO:0007669"/>
    <property type="project" value="TreeGrafter"/>
</dbReference>
<dbReference type="EMBL" id="FNHP01000005">
    <property type="protein sequence ID" value="SDM40209.1"/>
    <property type="molecule type" value="Genomic_DNA"/>
</dbReference>
<dbReference type="RefSeq" id="WP_091569559.1">
    <property type="nucleotide sequence ID" value="NZ_FNHP01000005.1"/>
</dbReference>
<dbReference type="Pfam" id="PF00072">
    <property type="entry name" value="Response_reg"/>
    <property type="match status" value="1"/>
</dbReference>